<feature type="binding site" evidence="4">
    <location>
        <position position="83"/>
    </location>
    <ligand>
        <name>S-adenosyl-L-methionine</name>
        <dbReference type="ChEBI" id="CHEBI:59789"/>
    </ligand>
</feature>
<dbReference type="InterPro" id="IPR002935">
    <property type="entry name" value="SAM_O-MeTrfase"/>
</dbReference>
<comment type="similarity">
    <text evidence="4">Belongs to the class I-like SAM-binding methyltransferase superfamily. Cation-dependent O-methyltransferase family.</text>
</comment>
<accession>A0A859FDA5</accession>
<dbReference type="GO" id="GO:0008171">
    <property type="term" value="F:O-methyltransferase activity"/>
    <property type="evidence" value="ECO:0007669"/>
    <property type="project" value="InterPro"/>
</dbReference>
<dbReference type="GO" id="GO:0000287">
    <property type="term" value="F:magnesium ion binding"/>
    <property type="evidence" value="ECO:0007669"/>
    <property type="project" value="UniProtKB-UniRule"/>
</dbReference>
<dbReference type="GO" id="GO:0008757">
    <property type="term" value="F:S-adenosylmethionine-dependent methyltransferase activity"/>
    <property type="evidence" value="ECO:0007669"/>
    <property type="project" value="TreeGrafter"/>
</dbReference>
<dbReference type="GO" id="GO:0016300">
    <property type="term" value="F:tRNA (uridine) methyltransferase activity"/>
    <property type="evidence" value="ECO:0007669"/>
    <property type="project" value="UniProtKB-UniRule"/>
</dbReference>
<name>A0A859FDA5_9BACI</name>
<dbReference type="PROSITE" id="PS51682">
    <property type="entry name" value="SAM_OMT_I"/>
    <property type="match status" value="1"/>
</dbReference>
<evidence type="ECO:0000256" key="1">
    <source>
        <dbReference type="ARBA" id="ARBA00022603"/>
    </source>
</evidence>
<comment type="function">
    <text evidence="4">Catalyzes the methylation of 5-hydroxyuridine (ho5U) to form 5-methoxyuridine (mo5U) at position 34 in tRNAs.</text>
</comment>
<keyword evidence="1 4" id="KW-0489">Methyltransferase</keyword>
<keyword evidence="3 4" id="KW-0949">S-adenosyl-L-methionine</keyword>
<feature type="binding site" evidence="4">
    <location>
        <position position="158"/>
    </location>
    <ligand>
        <name>Mg(2+)</name>
        <dbReference type="ChEBI" id="CHEBI:18420"/>
    </ligand>
</feature>
<dbReference type="GO" id="GO:0030488">
    <property type="term" value="P:tRNA methylation"/>
    <property type="evidence" value="ECO:0007669"/>
    <property type="project" value="UniProtKB-UniRule"/>
</dbReference>
<gene>
    <name evidence="4" type="primary">trmR</name>
    <name evidence="5" type="ORF">FLK61_29145</name>
</gene>
<keyword evidence="4" id="KW-0460">Magnesium</keyword>
<comment type="subunit">
    <text evidence="4">Homodimer.</text>
</comment>
<keyword evidence="4" id="KW-0819">tRNA processing</keyword>
<proteinExistence type="inferred from homology"/>
<dbReference type="EMBL" id="CP041372">
    <property type="protein sequence ID" value="QKS70801.1"/>
    <property type="molecule type" value="Genomic_DNA"/>
</dbReference>
<feature type="binding site" evidence="4">
    <location>
        <position position="66"/>
    </location>
    <ligand>
        <name>S-adenosyl-L-methionine</name>
        <dbReference type="ChEBI" id="CHEBI:59789"/>
    </ligand>
</feature>
<dbReference type="RefSeq" id="WP_176008836.1">
    <property type="nucleotide sequence ID" value="NZ_CP041372.2"/>
</dbReference>
<dbReference type="AlphaFoldDB" id="A0A859FDA5"/>
<dbReference type="InterPro" id="IPR043675">
    <property type="entry name" value="TrmR_methyltr"/>
</dbReference>
<comment type="catalytic activity">
    <reaction evidence="4">
        <text>5-hydroxyuridine(34) in tRNA + S-adenosyl-L-methionine = 5-methoxyuridine(34) in tRNA + S-adenosyl-L-homocysteine + H(+)</text>
        <dbReference type="Rhea" id="RHEA:60524"/>
        <dbReference type="Rhea" id="RHEA-COMP:13381"/>
        <dbReference type="Rhea" id="RHEA-COMP:15591"/>
        <dbReference type="ChEBI" id="CHEBI:15378"/>
        <dbReference type="ChEBI" id="CHEBI:57856"/>
        <dbReference type="ChEBI" id="CHEBI:59789"/>
        <dbReference type="ChEBI" id="CHEBI:136877"/>
        <dbReference type="ChEBI" id="CHEBI:143860"/>
    </reaction>
</comment>
<feature type="binding site" evidence="4">
    <location>
        <position position="36"/>
    </location>
    <ligand>
        <name>S-adenosyl-L-methionine</name>
        <dbReference type="ChEBI" id="CHEBI:59789"/>
    </ligand>
</feature>
<evidence type="ECO:0000256" key="4">
    <source>
        <dbReference type="HAMAP-Rule" id="MF_02217"/>
    </source>
</evidence>
<dbReference type="InterPro" id="IPR050362">
    <property type="entry name" value="Cation-dep_OMT"/>
</dbReference>
<reference evidence="6" key="1">
    <citation type="submission" date="2019-07" db="EMBL/GenBank/DDBJ databases">
        <title>Bacillus alkalisoli sp. nov. isolated from saline soil.</title>
        <authorList>
            <person name="Sun J.-Q."/>
            <person name="Xu L."/>
        </authorList>
    </citation>
    <scope>NUCLEOTIDE SEQUENCE [LARGE SCALE GENOMIC DNA]</scope>
    <source>
        <strain evidence="6">M4U3P1</strain>
    </source>
</reference>
<feature type="binding site" evidence="4">
    <location>
        <position position="131"/>
    </location>
    <ligand>
        <name>Mg(2+)</name>
        <dbReference type="ChEBI" id="CHEBI:18420"/>
    </ligand>
</feature>
<feature type="binding site" evidence="4">
    <location>
        <position position="131"/>
    </location>
    <ligand>
        <name>S-adenosyl-L-methionine</name>
        <dbReference type="ChEBI" id="CHEBI:59789"/>
    </ligand>
</feature>
<dbReference type="Proteomes" id="UP000318138">
    <property type="component" value="Chromosome"/>
</dbReference>
<dbReference type="InterPro" id="IPR029063">
    <property type="entry name" value="SAM-dependent_MTases_sf"/>
</dbReference>
<dbReference type="SUPFAM" id="SSF53335">
    <property type="entry name" value="S-adenosyl-L-methionine-dependent methyltransferases"/>
    <property type="match status" value="1"/>
</dbReference>
<evidence type="ECO:0000313" key="5">
    <source>
        <dbReference type="EMBL" id="QKS70801.1"/>
    </source>
</evidence>
<evidence type="ECO:0000313" key="6">
    <source>
        <dbReference type="Proteomes" id="UP000318138"/>
    </source>
</evidence>
<dbReference type="KEGG" id="psua:FLK61_29145"/>
<feature type="binding site" evidence="4">
    <location>
        <position position="157"/>
    </location>
    <ligand>
        <name>Mg(2+)</name>
        <dbReference type="ChEBI" id="CHEBI:18420"/>
    </ligand>
</feature>
<dbReference type="PANTHER" id="PTHR10509:SF14">
    <property type="entry name" value="CAFFEOYL-COA O-METHYLTRANSFERASE 3-RELATED"/>
    <property type="match status" value="1"/>
</dbReference>
<sequence length="215" mass="24444">MNNDKTHQYITSLIPPREGLLLQMEEYALENNVPIMDVEGMHVLLELLKLQKPSRILEVGTAIGYSGIRMLKACHGASLVSIERDEERVRLAKENILKAKLEDRFTIIEGDALEVFSQVANHSPYDVLFIDAAKGQYEKFFQLYEPLVAEDGVILSDNTLFRGYVANEVEPESRRMRSMAKKLAEYNASLMNHDRFSSMLLPVGDGLLVTRKEKQ</sequence>
<dbReference type="HAMAP" id="MF_02217">
    <property type="entry name" value="TrmR_methyltr"/>
    <property type="match status" value="1"/>
</dbReference>
<dbReference type="Pfam" id="PF01596">
    <property type="entry name" value="Methyltransf_3"/>
    <property type="match status" value="1"/>
</dbReference>
<dbReference type="EC" id="2.1.1.-" evidence="4"/>
<evidence type="ECO:0000256" key="2">
    <source>
        <dbReference type="ARBA" id="ARBA00022679"/>
    </source>
</evidence>
<dbReference type="CDD" id="cd02440">
    <property type="entry name" value="AdoMet_MTases"/>
    <property type="match status" value="1"/>
</dbReference>
<feature type="binding site" evidence="4">
    <location>
        <begin position="111"/>
        <end position="112"/>
    </location>
    <ligand>
        <name>S-adenosyl-L-methionine</name>
        <dbReference type="ChEBI" id="CHEBI:59789"/>
    </ligand>
</feature>
<dbReference type="Gene3D" id="3.40.50.150">
    <property type="entry name" value="Vaccinia Virus protein VP39"/>
    <property type="match status" value="1"/>
</dbReference>
<evidence type="ECO:0000256" key="3">
    <source>
        <dbReference type="ARBA" id="ARBA00022691"/>
    </source>
</evidence>
<keyword evidence="6" id="KW-1185">Reference proteome</keyword>
<organism evidence="5 6">
    <name type="scientific">Paenalkalicoccus suaedae</name>
    <dbReference type="NCBI Taxonomy" id="2592382"/>
    <lineage>
        <taxon>Bacteria</taxon>
        <taxon>Bacillati</taxon>
        <taxon>Bacillota</taxon>
        <taxon>Bacilli</taxon>
        <taxon>Bacillales</taxon>
        <taxon>Bacillaceae</taxon>
        <taxon>Paenalkalicoccus</taxon>
    </lineage>
</organism>
<dbReference type="PANTHER" id="PTHR10509">
    <property type="entry name" value="O-METHYLTRANSFERASE-RELATED"/>
    <property type="match status" value="1"/>
</dbReference>
<protein>
    <recommendedName>
        <fullName evidence="4">tRNA 5-hydroxyuridine methyltransferase</fullName>
        <ecNumber evidence="4">2.1.1.-</ecNumber>
    </recommendedName>
    <alternativeName>
        <fullName evidence="4">ho5U methyltransferase</fullName>
    </alternativeName>
</protein>
<keyword evidence="4" id="KW-0479">Metal-binding</keyword>
<keyword evidence="2 4" id="KW-0808">Transferase</keyword>